<protein>
    <submittedName>
        <fullName evidence="1">Uncharacterized protein</fullName>
    </submittedName>
</protein>
<organism evidence="1 2">
    <name type="scientific">Dendronalium phyllosphericum CENA369</name>
    <dbReference type="NCBI Taxonomy" id="1725256"/>
    <lineage>
        <taxon>Bacteria</taxon>
        <taxon>Bacillati</taxon>
        <taxon>Cyanobacteriota</taxon>
        <taxon>Cyanophyceae</taxon>
        <taxon>Nostocales</taxon>
        <taxon>Nostocaceae</taxon>
        <taxon>Dendronalium</taxon>
        <taxon>Dendronalium phyllosphericum</taxon>
    </lineage>
</organism>
<sequence length="61" mass="6966">MLKNTHTVNSSLFRLFIQINSAYLGIDLAVIKLAEKCYLLKIIRQKQVLAKDKLVTPVFFG</sequence>
<gene>
    <name evidence="1" type="ORF">I8752_08135</name>
</gene>
<keyword evidence="2" id="KW-1185">Reference proteome</keyword>
<evidence type="ECO:0000313" key="2">
    <source>
        <dbReference type="Proteomes" id="UP000662314"/>
    </source>
</evidence>
<proteinExistence type="predicted"/>
<accession>A0A8J7I2Q5</accession>
<dbReference type="AlphaFoldDB" id="A0A8J7I2Q5"/>
<reference evidence="1 2" key="1">
    <citation type="journal article" date="2021" name="Int. J. Syst. Evol. Microbiol.">
        <title>Amazonocrinis nigriterrae gen. nov., sp. nov., Atlanticothrix silvestris gen. nov., sp. nov. and Dendronalium phyllosphericum gen. nov., sp. nov., nostocacean cyanobacteria from Brazilian environments.</title>
        <authorList>
            <person name="Alvarenga D.O."/>
            <person name="Andreote A.P.D."/>
            <person name="Branco L.H.Z."/>
            <person name="Delbaje E."/>
            <person name="Cruz R.B."/>
            <person name="Varani A.M."/>
            <person name="Fiore M.F."/>
        </authorList>
    </citation>
    <scope>NUCLEOTIDE SEQUENCE [LARGE SCALE GENOMIC DNA]</scope>
    <source>
        <strain evidence="1 2">CENA369</strain>
    </source>
</reference>
<name>A0A8J7I2Q5_9NOST</name>
<dbReference type="RefSeq" id="WP_214431811.1">
    <property type="nucleotide sequence ID" value="NZ_JAECZA010000022.1"/>
</dbReference>
<evidence type="ECO:0000313" key="1">
    <source>
        <dbReference type="EMBL" id="MBH8572988.1"/>
    </source>
</evidence>
<dbReference type="Proteomes" id="UP000662314">
    <property type="component" value="Unassembled WGS sequence"/>
</dbReference>
<dbReference type="EMBL" id="JAECZA010000022">
    <property type="protein sequence ID" value="MBH8572988.1"/>
    <property type="molecule type" value="Genomic_DNA"/>
</dbReference>
<comment type="caution">
    <text evidence="1">The sequence shown here is derived from an EMBL/GenBank/DDBJ whole genome shotgun (WGS) entry which is preliminary data.</text>
</comment>